<comment type="caution">
    <text evidence="7">The sequence shown here is derived from an EMBL/GenBank/DDBJ whole genome shotgun (WGS) entry which is preliminary data.</text>
</comment>
<dbReference type="FunFam" id="3.40.640.10:FF:000014">
    <property type="entry name" value="Adenosylmethionine-8-amino-7-oxononanoate aminotransferase, probable"/>
    <property type="match status" value="1"/>
</dbReference>
<dbReference type="SUPFAM" id="SSF53383">
    <property type="entry name" value="PLP-dependent transferases"/>
    <property type="match status" value="1"/>
</dbReference>
<sequence>MNVKSNIYPTKALQEADAAHHLHPFTEHRTLNAEGSRIITHAEGVWLTDSEGKRILDGMAGLWCTQIGHGRHEVAEAVYKQMQELEYYNLFFKTSHPPAVALAEKLAELTPPQFNHVFFAGSGSEANDTVFRMVRYYWDLMGRPEKKTIIGRWNGYHGSTLAGTSLGGMKGMHGQGDLPVPGVHHIAQPYWFGEGGDMDEDAFGLWAANELARAIDELGEDKVAAFIAEPIQGAGGVIIPPDTYWPAVKKILDERDILFVADEVITGFGRTGEWFGSTYYGIEPDLMPIAKGLSSGYLPIGGVMVADKVADVVINKGGEFYHGYTYSGHPACCAAALANLAILEEEKIVERVKNDIGPYLQKRWKALGEHPLVGDARMVGMMGALELVPVKGDRTKTFANEGSVGTMARDYSFENGLVMRAVRDSLILSPPLVLSHEEADELARIAEKTLDDTYAALKREGRVG</sequence>
<name>A0A2T5VF96_9HYPH</name>
<reference evidence="7 8" key="1">
    <citation type="submission" date="2018-04" db="EMBL/GenBank/DDBJ databases">
        <title>Genomic Encyclopedia of Archaeal and Bacterial Type Strains, Phase II (KMG-II): from individual species to whole genera.</title>
        <authorList>
            <person name="Goeker M."/>
        </authorList>
    </citation>
    <scope>NUCLEOTIDE SEQUENCE [LARGE SCALE GENOMIC DNA]</scope>
    <source>
        <strain evidence="7 8">DSM 23382</strain>
    </source>
</reference>
<dbReference type="Pfam" id="PF00202">
    <property type="entry name" value="Aminotran_3"/>
    <property type="match status" value="1"/>
</dbReference>
<dbReference type="GO" id="GO:0009448">
    <property type="term" value="P:gamma-aminobutyric acid metabolic process"/>
    <property type="evidence" value="ECO:0007669"/>
    <property type="project" value="TreeGrafter"/>
</dbReference>
<organism evidence="7 8">
    <name type="scientific">Breoghania corrubedonensis</name>
    <dbReference type="NCBI Taxonomy" id="665038"/>
    <lineage>
        <taxon>Bacteria</taxon>
        <taxon>Pseudomonadati</taxon>
        <taxon>Pseudomonadota</taxon>
        <taxon>Alphaproteobacteria</taxon>
        <taxon>Hyphomicrobiales</taxon>
        <taxon>Stappiaceae</taxon>
        <taxon>Breoghania</taxon>
    </lineage>
</organism>
<dbReference type="GO" id="GO:0030170">
    <property type="term" value="F:pyridoxal phosphate binding"/>
    <property type="evidence" value="ECO:0007669"/>
    <property type="project" value="InterPro"/>
</dbReference>
<dbReference type="CDD" id="cd00610">
    <property type="entry name" value="OAT_like"/>
    <property type="match status" value="1"/>
</dbReference>
<dbReference type="EMBL" id="QAYG01000001">
    <property type="protein sequence ID" value="PTW62423.1"/>
    <property type="molecule type" value="Genomic_DNA"/>
</dbReference>
<dbReference type="Gene3D" id="3.90.1150.10">
    <property type="entry name" value="Aspartate Aminotransferase, domain 1"/>
    <property type="match status" value="1"/>
</dbReference>
<dbReference type="PANTHER" id="PTHR42684:SF3">
    <property type="entry name" value="ADENOSYLMETHIONINE-8-AMINO-7-OXONONANOATE AMINOTRANSFERASE"/>
    <property type="match status" value="1"/>
</dbReference>
<keyword evidence="3 7" id="KW-0032">Aminotransferase</keyword>
<accession>A0A2T5VF96</accession>
<dbReference type="AlphaFoldDB" id="A0A2T5VF96"/>
<dbReference type="RefSeq" id="WP_107987995.1">
    <property type="nucleotide sequence ID" value="NZ_QAYG01000001.1"/>
</dbReference>
<comment type="cofactor">
    <cofactor evidence="1">
        <name>pyridoxal 5'-phosphate</name>
        <dbReference type="ChEBI" id="CHEBI:597326"/>
    </cofactor>
</comment>
<gene>
    <name evidence="7" type="ORF">C8N35_101466</name>
</gene>
<dbReference type="GO" id="GO:0004015">
    <property type="term" value="F:adenosylmethionine-8-amino-7-oxononanoate transaminase activity"/>
    <property type="evidence" value="ECO:0007669"/>
    <property type="project" value="TreeGrafter"/>
</dbReference>
<evidence type="ECO:0000256" key="2">
    <source>
        <dbReference type="ARBA" id="ARBA00008954"/>
    </source>
</evidence>
<dbReference type="NCBIfam" id="NF005682">
    <property type="entry name" value="PRK07480.1"/>
    <property type="match status" value="1"/>
</dbReference>
<dbReference type="PROSITE" id="PS00600">
    <property type="entry name" value="AA_TRANSFER_CLASS_3"/>
    <property type="match status" value="1"/>
</dbReference>
<evidence type="ECO:0000256" key="1">
    <source>
        <dbReference type="ARBA" id="ARBA00001933"/>
    </source>
</evidence>
<dbReference type="PANTHER" id="PTHR42684">
    <property type="entry name" value="ADENOSYLMETHIONINE-8-AMINO-7-OXONONANOATE AMINOTRANSFERASE"/>
    <property type="match status" value="1"/>
</dbReference>
<protein>
    <submittedName>
        <fullName evidence="7">Putrescine aminotransferase</fullName>
    </submittedName>
</protein>
<dbReference type="Gene3D" id="3.40.640.10">
    <property type="entry name" value="Type I PLP-dependent aspartate aminotransferase-like (Major domain)"/>
    <property type="match status" value="1"/>
</dbReference>
<keyword evidence="8" id="KW-1185">Reference proteome</keyword>
<comment type="similarity">
    <text evidence="2 6">Belongs to the class-III pyridoxal-phosphate-dependent aminotransferase family.</text>
</comment>
<evidence type="ECO:0000256" key="3">
    <source>
        <dbReference type="ARBA" id="ARBA00022576"/>
    </source>
</evidence>
<evidence type="ECO:0000256" key="5">
    <source>
        <dbReference type="ARBA" id="ARBA00022898"/>
    </source>
</evidence>
<keyword evidence="4 7" id="KW-0808">Transferase</keyword>
<dbReference type="Proteomes" id="UP000244081">
    <property type="component" value="Unassembled WGS sequence"/>
</dbReference>
<dbReference type="OrthoDB" id="9801834at2"/>
<dbReference type="GO" id="GO:0009102">
    <property type="term" value="P:biotin biosynthetic process"/>
    <property type="evidence" value="ECO:0007669"/>
    <property type="project" value="TreeGrafter"/>
</dbReference>
<evidence type="ECO:0000313" key="8">
    <source>
        <dbReference type="Proteomes" id="UP000244081"/>
    </source>
</evidence>
<dbReference type="InterPro" id="IPR049704">
    <property type="entry name" value="Aminotrans_3_PPA_site"/>
</dbReference>
<dbReference type="PIRSF" id="PIRSF000521">
    <property type="entry name" value="Transaminase_4ab_Lys_Orn"/>
    <property type="match status" value="1"/>
</dbReference>
<dbReference type="InterPro" id="IPR015421">
    <property type="entry name" value="PyrdxlP-dep_Trfase_major"/>
</dbReference>
<keyword evidence="5 6" id="KW-0663">Pyridoxal phosphate</keyword>
<evidence type="ECO:0000256" key="4">
    <source>
        <dbReference type="ARBA" id="ARBA00022679"/>
    </source>
</evidence>
<proteinExistence type="inferred from homology"/>
<dbReference type="InterPro" id="IPR005814">
    <property type="entry name" value="Aminotrans_3"/>
</dbReference>
<evidence type="ECO:0000313" key="7">
    <source>
        <dbReference type="EMBL" id="PTW62423.1"/>
    </source>
</evidence>
<evidence type="ECO:0000256" key="6">
    <source>
        <dbReference type="RuleBase" id="RU003560"/>
    </source>
</evidence>
<dbReference type="InterPro" id="IPR015422">
    <property type="entry name" value="PyrdxlP-dep_Trfase_small"/>
</dbReference>
<dbReference type="InterPro" id="IPR015424">
    <property type="entry name" value="PyrdxlP-dep_Trfase"/>
</dbReference>